<dbReference type="RefSeq" id="WP_109838963.1">
    <property type="nucleotide sequence ID" value="NZ_QGKM01000060.1"/>
</dbReference>
<dbReference type="OrthoDB" id="833328at2"/>
<dbReference type="InterPro" id="IPR036691">
    <property type="entry name" value="Endo/exonu/phosph_ase_sf"/>
</dbReference>
<keyword evidence="5" id="KW-0255">Endonuclease</keyword>
<dbReference type="GO" id="GO:0016787">
    <property type="term" value="F:hydrolase activity"/>
    <property type="evidence" value="ECO:0007669"/>
    <property type="project" value="UniProtKB-KW"/>
</dbReference>
<accession>A0A317C5X7</accession>
<gene>
    <name evidence="5" type="ORF">DKW60_17515</name>
</gene>
<protein>
    <submittedName>
        <fullName evidence="5">Endonuclease I</fullName>
    </submittedName>
</protein>
<comment type="similarity">
    <text evidence="1">Belongs to the EndA/NucM nuclease family.</text>
</comment>
<evidence type="ECO:0000256" key="2">
    <source>
        <dbReference type="ARBA" id="ARBA00022722"/>
    </source>
</evidence>
<keyword evidence="3" id="KW-0378">Hydrolase</keyword>
<dbReference type="Pfam" id="PF04231">
    <property type="entry name" value="Endonuclease_1"/>
    <property type="match status" value="1"/>
</dbReference>
<dbReference type="SUPFAM" id="SSF54060">
    <property type="entry name" value="His-Me finger endonucleases"/>
    <property type="match status" value="1"/>
</dbReference>
<dbReference type="Pfam" id="PF03372">
    <property type="entry name" value="Exo_endo_phos"/>
    <property type="match status" value="1"/>
</dbReference>
<feature type="domain" description="Endonuclease/exonuclease/phosphatase" evidence="4">
    <location>
        <begin position="33"/>
        <end position="301"/>
    </location>
</feature>
<dbReference type="Proteomes" id="UP000245539">
    <property type="component" value="Unassembled WGS sequence"/>
</dbReference>
<dbReference type="PANTHER" id="PTHR33607">
    <property type="entry name" value="ENDONUCLEASE-1"/>
    <property type="match status" value="1"/>
</dbReference>
<organism evidence="5 6">
    <name type="scientific">Leucothrix pacifica</name>
    <dbReference type="NCBI Taxonomy" id="1247513"/>
    <lineage>
        <taxon>Bacteria</taxon>
        <taxon>Pseudomonadati</taxon>
        <taxon>Pseudomonadota</taxon>
        <taxon>Gammaproteobacteria</taxon>
        <taxon>Thiotrichales</taxon>
        <taxon>Thiotrichaceae</taxon>
        <taxon>Leucothrix</taxon>
    </lineage>
</organism>
<dbReference type="GO" id="GO:0004519">
    <property type="term" value="F:endonuclease activity"/>
    <property type="evidence" value="ECO:0007669"/>
    <property type="project" value="UniProtKB-KW"/>
</dbReference>
<evidence type="ECO:0000313" key="6">
    <source>
        <dbReference type="Proteomes" id="UP000245539"/>
    </source>
</evidence>
<dbReference type="EMBL" id="QGKM01000060">
    <property type="protein sequence ID" value="PWQ94036.1"/>
    <property type="molecule type" value="Genomic_DNA"/>
</dbReference>
<dbReference type="AlphaFoldDB" id="A0A317C5X7"/>
<comment type="caution">
    <text evidence="5">The sequence shown here is derived from an EMBL/GenBank/DDBJ whole genome shotgun (WGS) entry which is preliminary data.</text>
</comment>
<dbReference type="SUPFAM" id="SSF56219">
    <property type="entry name" value="DNase I-like"/>
    <property type="match status" value="1"/>
</dbReference>
<keyword evidence="6" id="KW-1185">Reference proteome</keyword>
<dbReference type="Gene3D" id="3.60.10.10">
    <property type="entry name" value="Endonuclease/exonuclease/phosphatase"/>
    <property type="match status" value="1"/>
</dbReference>
<evidence type="ECO:0000313" key="5">
    <source>
        <dbReference type="EMBL" id="PWQ94036.1"/>
    </source>
</evidence>
<evidence type="ECO:0000256" key="1">
    <source>
        <dbReference type="ARBA" id="ARBA00006429"/>
    </source>
</evidence>
<dbReference type="InterPro" id="IPR007346">
    <property type="entry name" value="Endonuclease-I"/>
</dbReference>
<dbReference type="InterPro" id="IPR044925">
    <property type="entry name" value="His-Me_finger_sf"/>
</dbReference>
<dbReference type="PANTHER" id="PTHR33607:SF2">
    <property type="entry name" value="ENDONUCLEASE-1"/>
    <property type="match status" value="1"/>
</dbReference>
<keyword evidence="2" id="KW-0540">Nuclease</keyword>
<sequence length="608" mass="70786">MKLATINLYQFAEQDKYWYEKEDNNRYQSREWKKKQRWVKEQLHAMDADVVGFQEVFSVAALEKLVKQQGYDHFVTADSPKTDPDDPSIFISPVVALASRFPLKNLRKVTIDEAVKQTLPVADNFKFSREPVCVTVETPDLGDVLTYVVHLKSKRPVMDRDIEYDENTPWPERFRDTMLRRSRGDVLSMMQRGLEATLLYHDAISQIDASPQLVVMGDLNDQEISSPIDALTQRQKIYEIGGIEDEEWPEGAKHALHDHRLYDSFTITPGMRAKTRPYTHLHRGEPGVLDHILVSNALNPLNNEATGEVCDYQVLNRHIKHDDIDNKLQTDHGLVFIEIMPCEVPVANKSPAKSFTTRPKRIWTKQATACELERLKFIEMAGGVYQSRKSYRQFKSQDKWDHFWSFFFDTNHGWVKSVYGSIPVSTLMQKKRHTIEHIVPRSFIQEYLIRKRIPRNVRFGAETNPLNLVPADRTLNSQRSSFQFDFNDDRVVRPEKIHLNPDAYASTGIDTDEQWVVPKRSQGDIARAILYMLLVYEIDELYLDHIKTLVHWAKVDVPSKWELAYNEWVMETHGIRNPFIDSEAHRLDWLNDDELLKGLLCHDQPRAK</sequence>
<reference evidence="5 6" key="1">
    <citation type="submission" date="2018-05" db="EMBL/GenBank/DDBJ databases">
        <title>Leucothrix arctica sp. nov., isolated from Arctic seawater.</title>
        <authorList>
            <person name="Choi A."/>
            <person name="Baek K."/>
        </authorList>
    </citation>
    <scope>NUCLEOTIDE SEQUENCE [LARGE SCALE GENOMIC DNA]</scope>
    <source>
        <strain evidence="5 6">JCM 18388</strain>
    </source>
</reference>
<evidence type="ECO:0000259" key="4">
    <source>
        <dbReference type="Pfam" id="PF03372"/>
    </source>
</evidence>
<evidence type="ECO:0000256" key="3">
    <source>
        <dbReference type="ARBA" id="ARBA00022801"/>
    </source>
</evidence>
<name>A0A317C5X7_9GAMM</name>
<dbReference type="InterPro" id="IPR005135">
    <property type="entry name" value="Endo/exonuclease/phosphatase"/>
</dbReference>
<proteinExistence type="inferred from homology"/>